<evidence type="ECO:0000313" key="1">
    <source>
        <dbReference type="EMBL" id="KAI3743688.1"/>
    </source>
</evidence>
<reference evidence="2" key="1">
    <citation type="journal article" date="2022" name="Mol. Ecol. Resour.">
        <title>The genomes of chicory, endive, great burdock and yacon provide insights into Asteraceae palaeo-polyploidization history and plant inulin production.</title>
        <authorList>
            <person name="Fan W."/>
            <person name="Wang S."/>
            <person name="Wang H."/>
            <person name="Wang A."/>
            <person name="Jiang F."/>
            <person name="Liu H."/>
            <person name="Zhao H."/>
            <person name="Xu D."/>
            <person name="Zhang Y."/>
        </authorList>
    </citation>
    <scope>NUCLEOTIDE SEQUENCE [LARGE SCALE GENOMIC DNA]</scope>
    <source>
        <strain evidence="2">cv. Yunnan</strain>
    </source>
</reference>
<dbReference type="EMBL" id="CM042036">
    <property type="protein sequence ID" value="KAI3743688.1"/>
    <property type="molecule type" value="Genomic_DNA"/>
</dbReference>
<evidence type="ECO:0000313" key="2">
    <source>
        <dbReference type="Proteomes" id="UP001056120"/>
    </source>
</evidence>
<dbReference type="Proteomes" id="UP001056120">
    <property type="component" value="Linkage Group LG19"/>
</dbReference>
<reference evidence="1 2" key="2">
    <citation type="journal article" date="2022" name="Mol. Ecol. Resour.">
        <title>The genomes of chicory, endive, great burdock and yacon provide insights into Asteraceae paleo-polyploidization history and plant inulin production.</title>
        <authorList>
            <person name="Fan W."/>
            <person name="Wang S."/>
            <person name="Wang H."/>
            <person name="Wang A."/>
            <person name="Jiang F."/>
            <person name="Liu H."/>
            <person name="Zhao H."/>
            <person name="Xu D."/>
            <person name="Zhang Y."/>
        </authorList>
    </citation>
    <scope>NUCLEOTIDE SEQUENCE [LARGE SCALE GENOMIC DNA]</scope>
    <source>
        <strain evidence="2">cv. Yunnan</strain>
        <tissue evidence="1">Leaves</tissue>
    </source>
</reference>
<protein>
    <submittedName>
        <fullName evidence="1">Uncharacterized protein</fullName>
    </submittedName>
</protein>
<comment type="caution">
    <text evidence="1">The sequence shown here is derived from an EMBL/GenBank/DDBJ whole genome shotgun (WGS) entry which is preliminary data.</text>
</comment>
<gene>
    <name evidence="1" type="ORF">L1987_56751</name>
</gene>
<accession>A0ACB9DBC2</accession>
<organism evidence="1 2">
    <name type="scientific">Smallanthus sonchifolius</name>
    <dbReference type="NCBI Taxonomy" id="185202"/>
    <lineage>
        <taxon>Eukaryota</taxon>
        <taxon>Viridiplantae</taxon>
        <taxon>Streptophyta</taxon>
        <taxon>Embryophyta</taxon>
        <taxon>Tracheophyta</taxon>
        <taxon>Spermatophyta</taxon>
        <taxon>Magnoliopsida</taxon>
        <taxon>eudicotyledons</taxon>
        <taxon>Gunneridae</taxon>
        <taxon>Pentapetalae</taxon>
        <taxon>asterids</taxon>
        <taxon>campanulids</taxon>
        <taxon>Asterales</taxon>
        <taxon>Asteraceae</taxon>
        <taxon>Asteroideae</taxon>
        <taxon>Heliantheae alliance</taxon>
        <taxon>Millerieae</taxon>
        <taxon>Smallanthus</taxon>
    </lineage>
</organism>
<sequence>MKAMAAVWSGWQRLSGTKNFVCTWCSCRGGKWSGGLGCISSGFKSNGVILLPTFTLQIFDGHDGCAAAIYAEENRTVAFQFSLLGEIVTAAIVSKFSKPLRASVEIISKRRTHGDGIQWRQFPMTIGHLPFKEFVATTRHLVEMSFQNAIKALETFGKIAGAKY</sequence>
<proteinExistence type="predicted"/>
<keyword evidence="2" id="KW-1185">Reference proteome</keyword>
<name>A0ACB9DBC2_9ASTR</name>